<evidence type="ECO:0000313" key="1">
    <source>
        <dbReference type="EMBL" id="GBF80488.1"/>
    </source>
</evidence>
<dbReference type="AlphaFoldDB" id="A0A401IGU8"/>
<reference evidence="2" key="1">
    <citation type="submission" date="2017-05" db="EMBL/GenBank/DDBJ databases">
        <title>Physiological properties and genetic analysis related to exopolysaccharide production of fresh-water unicellular cyanobacterium Aphanothece sacrum, Suizenji Nori, that has been cultured as a food source in Japan.</title>
        <authorList>
            <person name="Kanesaki Y."/>
            <person name="Yoshikawa S."/>
            <person name="Ohki K."/>
        </authorList>
    </citation>
    <scope>NUCLEOTIDE SEQUENCE [LARGE SCALE GENOMIC DNA]</scope>
    <source>
        <strain evidence="2">FPU1</strain>
    </source>
</reference>
<evidence type="ECO:0008006" key="3">
    <source>
        <dbReference type="Google" id="ProtNLM"/>
    </source>
</evidence>
<proteinExistence type="predicted"/>
<sequence>MIELHPEFLSKNGKKEFAVLTYEEFLKIQEILENLEDLEDLRKAKEEEKDVPTYSLDEVKKMQQKASSDWQIAINKISKQDKTKQQEKMKQIFESWDKWDDEQEQKETLSIIQSLETVSI</sequence>
<protein>
    <recommendedName>
        <fullName evidence="3">Type II toxin-antitoxin system Phd/YefM family antitoxin</fullName>
    </recommendedName>
</protein>
<organism evidence="1 2">
    <name type="scientific">Aphanothece sacrum FPU1</name>
    <dbReference type="NCBI Taxonomy" id="1920663"/>
    <lineage>
        <taxon>Bacteria</taxon>
        <taxon>Bacillati</taxon>
        <taxon>Cyanobacteriota</taxon>
        <taxon>Cyanophyceae</taxon>
        <taxon>Oscillatoriophycideae</taxon>
        <taxon>Chroococcales</taxon>
        <taxon>Aphanothecaceae</taxon>
        <taxon>Aphanothece</taxon>
    </lineage>
</organism>
<dbReference type="OrthoDB" id="428629at2"/>
<keyword evidence="2" id="KW-1185">Reference proteome</keyword>
<name>A0A401IGU8_APHSA</name>
<dbReference type="Proteomes" id="UP000287247">
    <property type="component" value="Unassembled WGS sequence"/>
</dbReference>
<evidence type="ECO:0000313" key="2">
    <source>
        <dbReference type="Proteomes" id="UP000287247"/>
    </source>
</evidence>
<gene>
    <name evidence="1" type="ORF">AsFPU1_1889</name>
</gene>
<comment type="caution">
    <text evidence="1">The sequence shown here is derived from an EMBL/GenBank/DDBJ whole genome shotgun (WGS) entry which is preliminary data.</text>
</comment>
<dbReference type="EMBL" id="BDQK01000008">
    <property type="protein sequence ID" value="GBF80488.1"/>
    <property type="molecule type" value="Genomic_DNA"/>
</dbReference>
<accession>A0A401IGU8</accession>